<proteinExistence type="predicted"/>
<name>A0A9P6ABH6_PLEER</name>
<evidence type="ECO:0000313" key="2">
    <source>
        <dbReference type="EMBL" id="KAF9501674.1"/>
    </source>
</evidence>
<dbReference type="EMBL" id="MU154522">
    <property type="protein sequence ID" value="KAF9501674.1"/>
    <property type="molecule type" value="Genomic_DNA"/>
</dbReference>
<keyword evidence="3" id="KW-1185">Reference proteome</keyword>
<organism evidence="2 3">
    <name type="scientific">Pleurotus eryngii</name>
    <name type="common">Boletus of the steppes</name>
    <dbReference type="NCBI Taxonomy" id="5323"/>
    <lineage>
        <taxon>Eukaryota</taxon>
        <taxon>Fungi</taxon>
        <taxon>Dikarya</taxon>
        <taxon>Basidiomycota</taxon>
        <taxon>Agaricomycotina</taxon>
        <taxon>Agaricomycetes</taxon>
        <taxon>Agaricomycetidae</taxon>
        <taxon>Agaricales</taxon>
        <taxon>Pleurotineae</taxon>
        <taxon>Pleurotaceae</taxon>
        <taxon>Pleurotus</taxon>
    </lineage>
</organism>
<reference evidence="2" key="1">
    <citation type="submission" date="2020-11" db="EMBL/GenBank/DDBJ databases">
        <authorList>
            <consortium name="DOE Joint Genome Institute"/>
            <person name="Ahrendt S."/>
            <person name="Riley R."/>
            <person name="Andreopoulos W."/>
            <person name="Labutti K."/>
            <person name="Pangilinan J."/>
            <person name="Ruiz-Duenas F.J."/>
            <person name="Barrasa J.M."/>
            <person name="Sanchez-Garcia M."/>
            <person name="Camarero S."/>
            <person name="Miyauchi S."/>
            <person name="Serrano A."/>
            <person name="Linde D."/>
            <person name="Babiker R."/>
            <person name="Drula E."/>
            <person name="Ayuso-Fernandez I."/>
            <person name="Pacheco R."/>
            <person name="Padilla G."/>
            <person name="Ferreira P."/>
            <person name="Barriuso J."/>
            <person name="Kellner H."/>
            <person name="Castanera R."/>
            <person name="Alfaro M."/>
            <person name="Ramirez L."/>
            <person name="Pisabarro A.G."/>
            <person name="Kuo A."/>
            <person name="Tritt A."/>
            <person name="Lipzen A."/>
            <person name="He G."/>
            <person name="Yan M."/>
            <person name="Ng V."/>
            <person name="Cullen D."/>
            <person name="Martin F."/>
            <person name="Rosso M.-N."/>
            <person name="Henrissat B."/>
            <person name="Hibbett D."/>
            <person name="Martinez A.T."/>
            <person name="Grigoriev I.V."/>
        </authorList>
    </citation>
    <scope>NUCLEOTIDE SEQUENCE</scope>
    <source>
        <strain evidence="2">ATCC 90797</strain>
    </source>
</reference>
<protein>
    <submittedName>
        <fullName evidence="2">Uncharacterized protein</fullName>
    </submittedName>
</protein>
<feature type="region of interest" description="Disordered" evidence="1">
    <location>
        <begin position="38"/>
        <end position="59"/>
    </location>
</feature>
<evidence type="ECO:0000256" key="1">
    <source>
        <dbReference type="SAM" id="MobiDB-lite"/>
    </source>
</evidence>
<feature type="compositionally biased region" description="Basic and acidic residues" evidence="1">
    <location>
        <begin position="38"/>
        <end position="47"/>
    </location>
</feature>
<dbReference type="AlphaFoldDB" id="A0A9P6ABH6"/>
<feature type="compositionally biased region" description="Polar residues" evidence="1">
    <location>
        <begin position="48"/>
        <end position="57"/>
    </location>
</feature>
<evidence type="ECO:0000313" key="3">
    <source>
        <dbReference type="Proteomes" id="UP000807025"/>
    </source>
</evidence>
<gene>
    <name evidence="2" type="ORF">BDN71DRAFT_1438278</name>
</gene>
<accession>A0A9P6ABH6</accession>
<dbReference type="Proteomes" id="UP000807025">
    <property type="component" value="Unassembled WGS sequence"/>
</dbReference>
<sequence>MSSVRARSYGRDHTVPLVATLPSTPCICIERRGSYPRAETESSHDMSQKASYPSTTPAHDDSQFHVRQHTFEIPCCTASIVRKVPTPREIYIPITWNVYVSVTRSFCPLTCLGGQRHEKVLLSCENQRRQWKCTITDDSGVGRLPIIAVPINNSASRGAHQYIYAQVVTKECHDSGSRIHAMGLHVVRRCSMSVKLATNKPTVCQIDDKH</sequence>
<comment type="caution">
    <text evidence="2">The sequence shown here is derived from an EMBL/GenBank/DDBJ whole genome shotgun (WGS) entry which is preliminary data.</text>
</comment>